<evidence type="ECO:0000256" key="1">
    <source>
        <dbReference type="SAM" id="Coils"/>
    </source>
</evidence>
<comment type="caution">
    <text evidence="3">The sequence shown here is derived from an EMBL/GenBank/DDBJ whole genome shotgun (WGS) entry which is preliminary data.</text>
</comment>
<name>A0ABP1JXB2_9EUKA</name>
<evidence type="ECO:0000313" key="4">
    <source>
        <dbReference type="Proteomes" id="UP001642409"/>
    </source>
</evidence>
<dbReference type="Pfam" id="PF00443">
    <property type="entry name" value="UCH"/>
    <property type="match status" value="1"/>
</dbReference>
<sequence length="650" mass="76320">MNYEEKQRQKYTTTSIIQGQKVNFKGLTNNGATCYLNTLLQSIFHTEVGYNFILNIQNDIKALEEVNRCEYISSDNNSVIQSLQLLFLRMKFSTQSELSTLKFCRSMNINTAIQEDANELMKTIQDKLEQVCKQQNMLGIYNQTFTGQSSIKYTCKHCGSESPVHTPFTDVMLPVAPDFFTCFAQMVSQYQISEYKCTQCNQLTYADQELSIYSVPDLLCFTLERFKNVMKYQKDCSQVNFPMCLDLEFIYICNCDQLGNDKEHMQRLIQVAMMPWLHFQFQGQNIQAKDAYALQFTQSVEFMQHLRKYYLGVKLSNDQFKTPIFNLQAPPNFFTLKSVVRHSGQLTGGHYQSLIVQQALICNDSSVSEHKITEEDLSAPENYMYFFERAKYYEPIDYKFQRIKEIIKEDDEELTRGRRLNEDQFYDQTALNQKQIYTEQSNNQLNSQASPLTNVNQDHQTDYKSKQIEKLAEQLRKEIDINKNLLQENFELKQELKINKQAKISTNYSIPELSPLKQQQITDLNIIIQNLQNDLKQAKQNQRPNDQNQFFQQINEQKFQYEQQINKIQENAQQNLFNIKHTLQYEHEREKQKLQTIITEQNAQMEILKQQLKVTKRQVEPINADKLMKQPEKSEESVEIVISSIESSEV</sequence>
<feature type="coiled-coil region" evidence="1">
    <location>
        <begin position="465"/>
        <end position="618"/>
    </location>
</feature>
<dbReference type="GO" id="GO:0016787">
    <property type="term" value="F:hydrolase activity"/>
    <property type="evidence" value="ECO:0007669"/>
    <property type="project" value="UniProtKB-KW"/>
</dbReference>
<reference evidence="3 4" key="1">
    <citation type="submission" date="2024-07" db="EMBL/GenBank/DDBJ databases">
        <authorList>
            <person name="Akdeniz Z."/>
        </authorList>
    </citation>
    <scope>NUCLEOTIDE SEQUENCE [LARGE SCALE GENOMIC DNA]</scope>
</reference>
<dbReference type="EMBL" id="CAXDID020000177">
    <property type="protein sequence ID" value="CAL6048868.1"/>
    <property type="molecule type" value="Genomic_DNA"/>
</dbReference>
<dbReference type="InterPro" id="IPR018200">
    <property type="entry name" value="USP_CS"/>
</dbReference>
<keyword evidence="3" id="KW-0378">Hydrolase</keyword>
<dbReference type="InterPro" id="IPR050164">
    <property type="entry name" value="Peptidase_C19"/>
</dbReference>
<dbReference type="Gene3D" id="3.90.70.10">
    <property type="entry name" value="Cysteine proteinases"/>
    <property type="match status" value="1"/>
</dbReference>
<dbReference type="PROSITE" id="PS00973">
    <property type="entry name" value="USP_2"/>
    <property type="match status" value="1"/>
</dbReference>
<accession>A0ABP1JXB2</accession>
<gene>
    <name evidence="3" type="ORF">HINF_LOCUS42895</name>
</gene>
<keyword evidence="4" id="KW-1185">Reference proteome</keyword>
<keyword evidence="1" id="KW-0175">Coiled coil</keyword>
<dbReference type="SUPFAM" id="SSF54001">
    <property type="entry name" value="Cysteine proteinases"/>
    <property type="match status" value="1"/>
</dbReference>
<organism evidence="3 4">
    <name type="scientific">Hexamita inflata</name>
    <dbReference type="NCBI Taxonomy" id="28002"/>
    <lineage>
        <taxon>Eukaryota</taxon>
        <taxon>Metamonada</taxon>
        <taxon>Diplomonadida</taxon>
        <taxon>Hexamitidae</taxon>
        <taxon>Hexamitinae</taxon>
        <taxon>Hexamita</taxon>
    </lineage>
</organism>
<dbReference type="PANTHER" id="PTHR24006">
    <property type="entry name" value="UBIQUITIN CARBOXYL-TERMINAL HYDROLASE"/>
    <property type="match status" value="1"/>
</dbReference>
<protein>
    <submittedName>
        <fullName evidence="3">Ubiquitin_carboxyl-terminal hydrolase family protein</fullName>
    </submittedName>
</protein>
<dbReference type="InterPro" id="IPR001394">
    <property type="entry name" value="Peptidase_C19_UCH"/>
</dbReference>
<evidence type="ECO:0000313" key="3">
    <source>
        <dbReference type="EMBL" id="CAL6048868.1"/>
    </source>
</evidence>
<dbReference type="PROSITE" id="PS50235">
    <property type="entry name" value="USP_3"/>
    <property type="match status" value="1"/>
</dbReference>
<dbReference type="InterPro" id="IPR038765">
    <property type="entry name" value="Papain-like_cys_pep_sf"/>
</dbReference>
<feature type="domain" description="USP" evidence="2">
    <location>
        <begin position="25"/>
        <end position="390"/>
    </location>
</feature>
<evidence type="ECO:0000259" key="2">
    <source>
        <dbReference type="PROSITE" id="PS50235"/>
    </source>
</evidence>
<dbReference type="InterPro" id="IPR028889">
    <property type="entry name" value="USP"/>
</dbReference>
<dbReference type="Proteomes" id="UP001642409">
    <property type="component" value="Unassembled WGS sequence"/>
</dbReference>
<proteinExistence type="predicted"/>